<keyword evidence="4" id="KW-0411">Iron-sulfur</keyword>
<evidence type="ECO:0000313" key="6">
    <source>
        <dbReference type="EMBL" id="RBP02873.1"/>
    </source>
</evidence>
<evidence type="ECO:0000256" key="2">
    <source>
        <dbReference type="ARBA" id="ARBA00022723"/>
    </source>
</evidence>
<organism evidence="6 7">
    <name type="scientific">Roseiarcus fermentans</name>
    <dbReference type="NCBI Taxonomy" id="1473586"/>
    <lineage>
        <taxon>Bacteria</taxon>
        <taxon>Pseudomonadati</taxon>
        <taxon>Pseudomonadota</taxon>
        <taxon>Alphaproteobacteria</taxon>
        <taxon>Hyphomicrobiales</taxon>
        <taxon>Roseiarcaceae</taxon>
        <taxon>Roseiarcus</taxon>
    </lineage>
</organism>
<evidence type="ECO:0000259" key="5">
    <source>
        <dbReference type="Pfam" id="PF13247"/>
    </source>
</evidence>
<feature type="domain" description="4Fe-4S ferredoxin-type" evidence="5">
    <location>
        <begin position="68"/>
        <end position="160"/>
    </location>
</feature>
<dbReference type="InterPro" id="IPR013783">
    <property type="entry name" value="Ig-like_fold"/>
</dbReference>
<dbReference type="EMBL" id="QNRK01000048">
    <property type="protein sequence ID" value="RBP02873.1"/>
    <property type="molecule type" value="Genomic_DNA"/>
</dbReference>
<evidence type="ECO:0000256" key="4">
    <source>
        <dbReference type="ARBA" id="ARBA00023014"/>
    </source>
</evidence>
<dbReference type="Gene3D" id="2.60.40.10">
    <property type="entry name" value="Immunoglobulins"/>
    <property type="match status" value="1"/>
</dbReference>
<dbReference type="AlphaFoldDB" id="A0A366EKF9"/>
<comment type="caution">
    <text evidence="6">The sequence shown here is derived from an EMBL/GenBank/DDBJ whole genome shotgun (WGS) entry which is preliminary data.</text>
</comment>
<dbReference type="PANTHER" id="PTHR43177:SF3">
    <property type="entry name" value="PROTEIN NRFC HOMOLOG"/>
    <property type="match status" value="1"/>
</dbReference>
<dbReference type="Gene3D" id="3.30.70.20">
    <property type="match status" value="2"/>
</dbReference>
<dbReference type="Pfam" id="PF13247">
    <property type="entry name" value="Fer4_11"/>
    <property type="match status" value="1"/>
</dbReference>
<sequence>MTQSTPRPTARWNLIVDVALCENCNNCILATKDEYVGADFPGYSAGHARHGRSVIEITRHMRGSGHMVDVTYVPRLCNHCDDAPCIKAAPDAVRKRDDGIVVIDPVAAKGRKDLVGACPYGAIVWNEEAQLPQNWTFDAHLLDQGWTEPRCAHSCPTGVFTSVKADDAEMTRRVDAERLETIRPELKTRPRVWYKNLGRAKSHFVGGAVIGKVQGVTECIEGAEVALIADGQTLATARTDAFGDFKFDGLTRTTGDYTVRITREGFPPATAKAKAGVPTYLGELSLGG</sequence>
<dbReference type="GO" id="GO:0046872">
    <property type="term" value="F:metal ion binding"/>
    <property type="evidence" value="ECO:0007669"/>
    <property type="project" value="UniProtKB-KW"/>
</dbReference>
<name>A0A366EKF9_9HYPH</name>
<dbReference type="Proteomes" id="UP000253529">
    <property type="component" value="Unassembled WGS sequence"/>
</dbReference>
<keyword evidence="3" id="KW-0408">Iron</keyword>
<keyword evidence="2" id="KW-0479">Metal-binding</keyword>
<dbReference type="OrthoDB" id="9779457at2"/>
<gene>
    <name evidence="6" type="ORF">DFR50_14814</name>
</gene>
<dbReference type="SUPFAM" id="SSF54862">
    <property type="entry name" value="4Fe-4S ferredoxins"/>
    <property type="match status" value="1"/>
</dbReference>
<proteinExistence type="predicted"/>
<keyword evidence="1" id="KW-0004">4Fe-4S</keyword>
<evidence type="ECO:0000313" key="7">
    <source>
        <dbReference type="Proteomes" id="UP000253529"/>
    </source>
</evidence>
<dbReference type="RefSeq" id="WP_113893106.1">
    <property type="nucleotide sequence ID" value="NZ_QNRK01000048.1"/>
</dbReference>
<dbReference type="InterPro" id="IPR050954">
    <property type="entry name" value="ET_IronSulfur_Cluster-Binding"/>
</dbReference>
<dbReference type="CDD" id="cd10552">
    <property type="entry name" value="TH_beta_N"/>
    <property type="match status" value="1"/>
</dbReference>
<evidence type="ECO:0000256" key="1">
    <source>
        <dbReference type="ARBA" id="ARBA00022485"/>
    </source>
</evidence>
<dbReference type="GO" id="GO:0051539">
    <property type="term" value="F:4 iron, 4 sulfur cluster binding"/>
    <property type="evidence" value="ECO:0007669"/>
    <property type="project" value="UniProtKB-KW"/>
</dbReference>
<accession>A0A366EKF9</accession>
<reference evidence="6 7" key="1">
    <citation type="submission" date="2018-06" db="EMBL/GenBank/DDBJ databases">
        <title>Genomic Encyclopedia of Type Strains, Phase IV (KMG-IV): sequencing the most valuable type-strain genomes for metagenomic binning, comparative biology and taxonomic classification.</title>
        <authorList>
            <person name="Goeker M."/>
        </authorList>
    </citation>
    <scope>NUCLEOTIDE SEQUENCE [LARGE SCALE GENOMIC DNA]</scope>
    <source>
        <strain evidence="6 7">DSM 24875</strain>
    </source>
</reference>
<dbReference type="InterPro" id="IPR017896">
    <property type="entry name" value="4Fe4S_Fe-S-bd"/>
</dbReference>
<evidence type="ECO:0000256" key="3">
    <source>
        <dbReference type="ARBA" id="ARBA00023004"/>
    </source>
</evidence>
<dbReference type="PANTHER" id="PTHR43177">
    <property type="entry name" value="PROTEIN NRFC"/>
    <property type="match status" value="1"/>
</dbReference>
<keyword evidence="7" id="KW-1185">Reference proteome</keyword>
<dbReference type="Pfam" id="PF13620">
    <property type="entry name" value="CarboxypepD_reg"/>
    <property type="match status" value="1"/>
</dbReference>
<protein>
    <submittedName>
        <fullName evidence="6">Fe-S-cluster-containing dehydrogenase component</fullName>
    </submittedName>
</protein>
<dbReference type="SUPFAM" id="SSF49478">
    <property type="entry name" value="Cna protein B-type domain"/>
    <property type="match status" value="1"/>
</dbReference>